<dbReference type="Pfam" id="PF00578">
    <property type="entry name" value="AhpC-TSA"/>
    <property type="match status" value="1"/>
</dbReference>
<evidence type="ECO:0000313" key="7">
    <source>
        <dbReference type="Proteomes" id="UP000566071"/>
    </source>
</evidence>
<gene>
    <name evidence="6" type="ORF">HK413_11520</name>
</gene>
<evidence type="ECO:0000256" key="3">
    <source>
        <dbReference type="ARBA" id="ARBA00023157"/>
    </source>
</evidence>
<name>A0ABX1W4L0_9SPHI</name>
<evidence type="ECO:0000313" key="6">
    <source>
        <dbReference type="EMBL" id="NNU34563.1"/>
    </source>
</evidence>
<dbReference type="InterPro" id="IPR000866">
    <property type="entry name" value="AhpC/TSA"/>
</dbReference>
<dbReference type="InterPro" id="IPR017937">
    <property type="entry name" value="Thioredoxin_CS"/>
</dbReference>
<dbReference type="PANTHER" id="PTHR42852">
    <property type="entry name" value="THIOL:DISULFIDE INTERCHANGE PROTEIN DSBE"/>
    <property type="match status" value="1"/>
</dbReference>
<feature type="domain" description="Thioredoxin" evidence="5">
    <location>
        <begin position="166"/>
        <end position="284"/>
    </location>
</feature>
<keyword evidence="7" id="KW-1185">Reference proteome</keyword>
<sequence>MLVIDHQGTGVAKLGNTPDMLTFFLDKGTINVTTPKDSVKTAAVTGSVMNDDNKALTLQLKPINDDAKKLNDEKNAASPTLQASAEYQHDLQARYKALQDRQRNVFITFVKAHPSSYLSLMVVGQMSKQGIDPVELDKLFNGLDATVQNMEVAKILKKSLDELRATAIGSMAPDFTQNDVNGTPVKLSSFRGKYVLLDFWASWCGPCRQENPNVVRAYNKYKDKNFTILGVSLDRPGGKADWLNAIKTDGLTGPKYRTLNMAITRPRLYTMYKPYLLIFVGSLR</sequence>
<evidence type="ECO:0000259" key="5">
    <source>
        <dbReference type="PROSITE" id="PS51352"/>
    </source>
</evidence>
<dbReference type="PANTHER" id="PTHR42852:SF6">
    <property type="entry name" value="THIOL:DISULFIDE INTERCHANGE PROTEIN DSBE"/>
    <property type="match status" value="1"/>
</dbReference>
<reference evidence="6 7" key="1">
    <citation type="submission" date="2020-05" db="EMBL/GenBank/DDBJ databases">
        <authorList>
            <person name="Khan S.A."/>
            <person name="Jeon C.O."/>
            <person name="Chun B.H."/>
        </authorList>
    </citation>
    <scope>NUCLEOTIDE SEQUENCE [LARGE SCALE GENOMIC DNA]</scope>
    <source>
        <strain evidence="6 7">S1162</strain>
    </source>
</reference>
<dbReference type="Gene3D" id="3.40.30.10">
    <property type="entry name" value="Glutaredoxin"/>
    <property type="match status" value="1"/>
</dbReference>
<dbReference type="Proteomes" id="UP000566071">
    <property type="component" value="Unassembled WGS sequence"/>
</dbReference>
<dbReference type="InterPro" id="IPR036249">
    <property type="entry name" value="Thioredoxin-like_sf"/>
</dbReference>
<protein>
    <submittedName>
        <fullName evidence="6">AhpC/TSA family protein</fullName>
    </submittedName>
</protein>
<keyword evidence="3" id="KW-1015">Disulfide bond</keyword>
<proteinExistence type="predicted"/>
<evidence type="ECO:0000256" key="1">
    <source>
        <dbReference type="ARBA" id="ARBA00004196"/>
    </source>
</evidence>
<evidence type="ECO:0000256" key="4">
    <source>
        <dbReference type="ARBA" id="ARBA00023284"/>
    </source>
</evidence>
<dbReference type="CDD" id="cd02966">
    <property type="entry name" value="TlpA_like_family"/>
    <property type="match status" value="1"/>
</dbReference>
<comment type="caution">
    <text evidence="6">The sequence shown here is derived from an EMBL/GenBank/DDBJ whole genome shotgun (WGS) entry which is preliminary data.</text>
</comment>
<evidence type="ECO:0000256" key="2">
    <source>
        <dbReference type="ARBA" id="ARBA00022748"/>
    </source>
</evidence>
<keyword evidence="2" id="KW-0201">Cytochrome c-type biogenesis</keyword>
<dbReference type="PROSITE" id="PS51352">
    <property type="entry name" value="THIOREDOXIN_2"/>
    <property type="match status" value="1"/>
</dbReference>
<comment type="subcellular location">
    <subcellularLocation>
        <location evidence="1">Cell envelope</location>
    </subcellularLocation>
</comment>
<dbReference type="InterPro" id="IPR013766">
    <property type="entry name" value="Thioredoxin_domain"/>
</dbReference>
<dbReference type="SUPFAM" id="SSF52833">
    <property type="entry name" value="Thioredoxin-like"/>
    <property type="match status" value="1"/>
</dbReference>
<organism evidence="6 7">
    <name type="scientific">Mucilaginibacter humi</name>
    <dbReference type="NCBI Taxonomy" id="2732510"/>
    <lineage>
        <taxon>Bacteria</taxon>
        <taxon>Pseudomonadati</taxon>
        <taxon>Bacteroidota</taxon>
        <taxon>Sphingobacteriia</taxon>
        <taxon>Sphingobacteriales</taxon>
        <taxon>Sphingobacteriaceae</taxon>
        <taxon>Mucilaginibacter</taxon>
    </lineage>
</organism>
<dbReference type="RefSeq" id="WP_175270236.1">
    <property type="nucleotide sequence ID" value="NZ_JABFCR010000054.1"/>
</dbReference>
<dbReference type="EMBL" id="JABFCR010000054">
    <property type="protein sequence ID" value="NNU34563.1"/>
    <property type="molecule type" value="Genomic_DNA"/>
</dbReference>
<accession>A0ABX1W4L0</accession>
<dbReference type="PROSITE" id="PS00194">
    <property type="entry name" value="THIOREDOXIN_1"/>
    <property type="match status" value="1"/>
</dbReference>
<dbReference type="InterPro" id="IPR050553">
    <property type="entry name" value="Thioredoxin_ResA/DsbE_sf"/>
</dbReference>
<keyword evidence="4" id="KW-0676">Redox-active center</keyword>